<accession>A0A6C0H9T2</accession>
<protein>
    <recommendedName>
        <fullName evidence="2">Essential protein Yae1 N-terminal domain-containing protein</fullName>
    </recommendedName>
</protein>
<reference evidence="1" key="1">
    <citation type="journal article" date="2020" name="Nature">
        <title>Giant virus diversity and host interactions through global metagenomics.</title>
        <authorList>
            <person name="Schulz F."/>
            <person name="Roux S."/>
            <person name="Paez-Espino D."/>
            <person name="Jungbluth S."/>
            <person name="Walsh D.A."/>
            <person name="Denef V.J."/>
            <person name="McMahon K.D."/>
            <person name="Konstantinidis K.T."/>
            <person name="Eloe-Fadrosh E.A."/>
            <person name="Kyrpides N.C."/>
            <person name="Woyke T."/>
        </authorList>
    </citation>
    <scope>NUCLEOTIDE SEQUENCE</scope>
    <source>
        <strain evidence="1">GVMAG-M-3300023179-82</strain>
    </source>
</reference>
<name>A0A6C0H9T2_9ZZZZ</name>
<dbReference type="AlphaFoldDB" id="A0A6C0H9T2"/>
<proteinExistence type="predicted"/>
<sequence>MTETVHTVKLSQTFLINEEPYTTEITNYCKLIQQIQKNTKYISNIIINNKLTPSEVKPLVVDQSVDDSLVIKPLVDHSLVVEQLVDSSLVDGSLVDDSLVDDSLMDGSLIVDPLKEWSNQIIIAELDMNSIKEIFFNIIKRKDTDNFDSYADKSIYDAIVENIDSIIISDHIPIIAMDLKIFTLNCEDDIIRLQQLISDCFSKNYADKKDDKLAKQWTYEDQHAYSKGGGRKDKYKPNKGHKPEYITEYDEGYIVGYDEGYIVGYDKGNKEGLGKGYHTGLNKGYTDGLNKGYTDGLNTGEGKGYERGLNDVLDLRKIPKSNNASDNLKEIEKHILNNTTLNNCMVKMLSKIINNYMSYIHVKNFKILIFLIKMLEENIICCLQEVSIFLFIILNIYFNSNDNYIFLCNMRPVYPGFGKFIEISVIHYFILLTFPQLQPLLDIRNVPTYTIIILSKNRNIEYIKSICHTKKKDVCAFLDTEFMTTESKKIFKQIYDTEYDKYDIKRIHIYSLDNEVLLINCHMQITQMDNIRYNDYVLSKLTEEIKTKILTYKNIYVIGDYNKYKSVISKHFDENIKVPIEKQLNSPIIIKYYFLCEHQINQRGCIDGIIHISNPSIKQNSTLLTKYIKYKSKYLITKNNKLR</sequence>
<evidence type="ECO:0000313" key="1">
    <source>
        <dbReference type="EMBL" id="QHT76753.1"/>
    </source>
</evidence>
<dbReference type="EMBL" id="MN739901">
    <property type="protein sequence ID" value="QHT76753.1"/>
    <property type="molecule type" value="Genomic_DNA"/>
</dbReference>
<organism evidence="1">
    <name type="scientific">viral metagenome</name>
    <dbReference type="NCBI Taxonomy" id="1070528"/>
    <lineage>
        <taxon>unclassified sequences</taxon>
        <taxon>metagenomes</taxon>
        <taxon>organismal metagenomes</taxon>
    </lineage>
</organism>
<evidence type="ECO:0008006" key="2">
    <source>
        <dbReference type="Google" id="ProtNLM"/>
    </source>
</evidence>